<comment type="similarity">
    <text evidence="2">Belongs to the NADH dehydrogenase family.</text>
</comment>
<dbReference type="GO" id="GO:0019646">
    <property type="term" value="P:aerobic electron transport chain"/>
    <property type="evidence" value="ECO:0007669"/>
    <property type="project" value="TreeGrafter"/>
</dbReference>
<keyword evidence="4" id="KW-0274">FAD</keyword>
<evidence type="ECO:0000259" key="9">
    <source>
        <dbReference type="Pfam" id="PF07992"/>
    </source>
</evidence>
<dbReference type="InterPro" id="IPR051169">
    <property type="entry name" value="NADH-Q_oxidoreductase"/>
</dbReference>
<proteinExistence type="inferred from homology"/>
<evidence type="ECO:0000256" key="4">
    <source>
        <dbReference type="ARBA" id="ARBA00022827"/>
    </source>
</evidence>
<keyword evidence="6" id="KW-0560">Oxidoreductase</keyword>
<dbReference type="EMBL" id="BPVZ01000033">
    <property type="protein sequence ID" value="GKV11013.1"/>
    <property type="molecule type" value="Genomic_DNA"/>
</dbReference>
<dbReference type="Proteomes" id="UP001054252">
    <property type="component" value="Unassembled WGS sequence"/>
</dbReference>
<dbReference type="AlphaFoldDB" id="A0AAV5JI17"/>
<evidence type="ECO:0000256" key="5">
    <source>
        <dbReference type="ARBA" id="ARBA00022857"/>
    </source>
</evidence>
<dbReference type="PRINTS" id="PR00411">
    <property type="entry name" value="PNDRDTASEI"/>
</dbReference>
<dbReference type="InterPro" id="IPR036188">
    <property type="entry name" value="FAD/NAD-bd_sf"/>
</dbReference>
<dbReference type="GO" id="GO:0003955">
    <property type="term" value="F:NAD(P)H dehydrogenase (quinone) activity"/>
    <property type="evidence" value="ECO:0007669"/>
    <property type="project" value="TreeGrafter"/>
</dbReference>
<comment type="caution">
    <text evidence="10">The sequence shown here is derived from an EMBL/GenBank/DDBJ whole genome shotgun (WGS) entry which is preliminary data.</text>
</comment>
<dbReference type="EC" id="1.6.5.12" evidence="8"/>
<accession>A0AAV5JI17</accession>
<evidence type="ECO:0000256" key="2">
    <source>
        <dbReference type="ARBA" id="ARBA00005272"/>
    </source>
</evidence>
<comment type="cofactor">
    <cofactor evidence="1">
        <name>FAD</name>
        <dbReference type="ChEBI" id="CHEBI:57692"/>
    </cofactor>
</comment>
<dbReference type="PANTHER" id="PTHR42913">
    <property type="entry name" value="APOPTOSIS-INDUCING FACTOR 1"/>
    <property type="match status" value="1"/>
</dbReference>
<comment type="catalytic activity">
    <reaction evidence="7">
        <text>demethylphylloquinone + NADPH + H(+) = demethylphylloquinol + NADP(+)</text>
        <dbReference type="Rhea" id="RHEA:47744"/>
        <dbReference type="ChEBI" id="CHEBI:15378"/>
        <dbReference type="ChEBI" id="CHEBI:31087"/>
        <dbReference type="ChEBI" id="CHEBI:57783"/>
        <dbReference type="ChEBI" id="CHEBI:58349"/>
        <dbReference type="ChEBI" id="CHEBI:87844"/>
        <dbReference type="EC" id="1.6.5.12"/>
    </reaction>
</comment>
<evidence type="ECO:0000256" key="8">
    <source>
        <dbReference type="ARBA" id="ARBA00066844"/>
    </source>
</evidence>
<dbReference type="GO" id="GO:0009507">
    <property type="term" value="C:chloroplast"/>
    <property type="evidence" value="ECO:0007669"/>
    <property type="project" value="TreeGrafter"/>
</dbReference>
<evidence type="ECO:0000313" key="10">
    <source>
        <dbReference type="EMBL" id="GKV11013.1"/>
    </source>
</evidence>
<evidence type="ECO:0000313" key="11">
    <source>
        <dbReference type="Proteomes" id="UP001054252"/>
    </source>
</evidence>
<sequence>MALMASSASAALVPFNRISGGTNKWSKLILSRRTGISFSMGSSCPTDGARYIATGAIGRNSGPGVAKLSEGKTEPQTYSWPDKKKPRVCILGGGFGGLYTALRLESLVWPDGKKPQVLLVDQSDHFVFKPMLYELLSGEVDAWEIAPRFLDLLTNTDVKFFKDRAKLLHPSDHLVAEAPKGSSCAGTVLLDSGLLIEYDWLVLALGAETKLDVVPGALEFALPFSTLDDACKLNKKLRVLERRNFSKDSLIRVAVVGCGYSGVELAATVSERLQDRGIVQAINVDTTICPSAPSGNREAALKVLSSRKVQLLLGYFVSCIRRVGDLEASGHVTESVTALNFEQCDFDRYILELEPAGKGLETQIVEADLVLWTAGSKPLLPELEPCNKPHELPLNSRGQTETDETLRVKGHPHIFALGDSSAFRDSNGRLLPATAQVAFQQADYAGWNLWAVINDRPLLPFRFQKLGEMMTLGKNNAAISPSFIEGLTLEGSVGHTARKIAYLLRLPTDEHRFKVGLSWFTKSAVDSVALLQNTLAKILSGS</sequence>
<evidence type="ECO:0000256" key="7">
    <source>
        <dbReference type="ARBA" id="ARBA00052971"/>
    </source>
</evidence>
<keyword evidence="5" id="KW-0521">NADP</keyword>
<organism evidence="10 11">
    <name type="scientific">Rubroshorea leprosula</name>
    <dbReference type="NCBI Taxonomy" id="152421"/>
    <lineage>
        <taxon>Eukaryota</taxon>
        <taxon>Viridiplantae</taxon>
        <taxon>Streptophyta</taxon>
        <taxon>Embryophyta</taxon>
        <taxon>Tracheophyta</taxon>
        <taxon>Spermatophyta</taxon>
        <taxon>Magnoliopsida</taxon>
        <taxon>eudicotyledons</taxon>
        <taxon>Gunneridae</taxon>
        <taxon>Pentapetalae</taxon>
        <taxon>rosids</taxon>
        <taxon>malvids</taxon>
        <taxon>Malvales</taxon>
        <taxon>Dipterocarpaceae</taxon>
        <taxon>Rubroshorea</taxon>
    </lineage>
</organism>
<dbReference type="FunFam" id="3.50.50.100:FF:000010">
    <property type="entry name" value="Alternative NAD(P)H-ubiquinone oxidoreductase C1, chloroplastic/mitochondrial"/>
    <property type="match status" value="1"/>
</dbReference>
<dbReference type="SUPFAM" id="SSF51905">
    <property type="entry name" value="FAD/NAD(P)-binding domain"/>
    <property type="match status" value="1"/>
</dbReference>
<dbReference type="Gene3D" id="3.50.50.100">
    <property type="match status" value="1"/>
</dbReference>
<reference evidence="10 11" key="1">
    <citation type="journal article" date="2021" name="Commun. Biol.">
        <title>The genome of Shorea leprosula (Dipterocarpaceae) highlights the ecological relevance of drought in aseasonal tropical rainforests.</title>
        <authorList>
            <person name="Ng K.K.S."/>
            <person name="Kobayashi M.J."/>
            <person name="Fawcett J.A."/>
            <person name="Hatakeyama M."/>
            <person name="Paape T."/>
            <person name="Ng C.H."/>
            <person name="Ang C.C."/>
            <person name="Tnah L.H."/>
            <person name="Lee C.T."/>
            <person name="Nishiyama T."/>
            <person name="Sese J."/>
            <person name="O'Brien M.J."/>
            <person name="Copetti D."/>
            <person name="Mohd Noor M.I."/>
            <person name="Ong R.C."/>
            <person name="Putra M."/>
            <person name="Sireger I.Z."/>
            <person name="Indrioko S."/>
            <person name="Kosugi Y."/>
            <person name="Izuno A."/>
            <person name="Isagi Y."/>
            <person name="Lee S.L."/>
            <person name="Shimizu K.K."/>
        </authorList>
    </citation>
    <scope>NUCLEOTIDE SEQUENCE [LARGE SCALE GENOMIC DNA]</scope>
    <source>
        <strain evidence="10">214</strain>
    </source>
</reference>
<evidence type="ECO:0000256" key="6">
    <source>
        <dbReference type="ARBA" id="ARBA00023002"/>
    </source>
</evidence>
<name>A0AAV5JI17_9ROSI</name>
<protein>
    <recommendedName>
        <fullName evidence="8">demethylphylloquinone reductase</fullName>
        <ecNumber evidence="8">1.6.5.12</ecNumber>
    </recommendedName>
</protein>
<dbReference type="Pfam" id="PF07992">
    <property type="entry name" value="Pyr_redox_2"/>
    <property type="match status" value="1"/>
</dbReference>
<dbReference type="InterPro" id="IPR023753">
    <property type="entry name" value="FAD/NAD-binding_dom"/>
</dbReference>
<dbReference type="PANTHER" id="PTHR42913:SF4">
    <property type="entry name" value="ALTERNATIVE NAD(P)H-UBIQUINONE OXIDOREDUCTASE C1, CHLOROPLASTIC_MITOCHONDRIAL"/>
    <property type="match status" value="1"/>
</dbReference>
<evidence type="ECO:0000256" key="1">
    <source>
        <dbReference type="ARBA" id="ARBA00001974"/>
    </source>
</evidence>
<dbReference type="GO" id="GO:0042372">
    <property type="term" value="P:phylloquinone biosynthetic process"/>
    <property type="evidence" value="ECO:0007669"/>
    <property type="project" value="TreeGrafter"/>
</dbReference>
<evidence type="ECO:0000256" key="3">
    <source>
        <dbReference type="ARBA" id="ARBA00022630"/>
    </source>
</evidence>
<keyword evidence="3" id="KW-0285">Flavoprotein</keyword>
<dbReference type="PRINTS" id="PR00368">
    <property type="entry name" value="FADPNR"/>
</dbReference>
<feature type="domain" description="FAD/NAD(P)-binding" evidence="9">
    <location>
        <begin position="87"/>
        <end position="442"/>
    </location>
</feature>
<gene>
    <name evidence="10" type="ORF">SLEP1_g22302</name>
</gene>
<keyword evidence="11" id="KW-1185">Reference proteome</keyword>